<evidence type="ECO:0000313" key="5">
    <source>
        <dbReference type="Proteomes" id="UP001306508"/>
    </source>
</evidence>
<evidence type="ECO:0000313" key="4">
    <source>
        <dbReference type="EMBL" id="KAK5773572.1"/>
    </source>
</evidence>
<accession>A0AAN7WL19</accession>
<feature type="region of interest" description="Disordered" evidence="2">
    <location>
        <begin position="228"/>
        <end position="250"/>
    </location>
</feature>
<comment type="caution">
    <text evidence="4">The sequence shown here is derived from an EMBL/GenBank/DDBJ whole genome shotgun (WGS) entry which is preliminary data.</text>
</comment>
<keyword evidence="5" id="KW-1185">Reference proteome</keyword>
<feature type="domain" description="RRM" evidence="3">
    <location>
        <begin position="4"/>
        <end position="80"/>
    </location>
</feature>
<feature type="compositionally biased region" description="Basic and acidic residues" evidence="2">
    <location>
        <begin position="234"/>
        <end position="246"/>
    </location>
</feature>
<dbReference type="Gene3D" id="3.30.70.330">
    <property type="match status" value="1"/>
</dbReference>
<organism evidence="4 5">
    <name type="scientific">Arxiozyma heterogenica</name>
    <dbReference type="NCBI Taxonomy" id="278026"/>
    <lineage>
        <taxon>Eukaryota</taxon>
        <taxon>Fungi</taxon>
        <taxon>Dikarya</taxon>
        <taxon>Ascomycota</taxon>
        <taxon>Saccharomycotina</taxon>
        <taxon>Saccharomycetes</taxon>
        <taxon>Saccharomycetales</taxon>
        <taxon>Saccharomycetaceae</taxon>
        <taxon>Arxiozyma</taxon>
    </lineage>
</organism>
<protein>
    <recommendedName>
        <fullName evidence="3">RRM domain-containing protein</fullName>
    </recommendedName>
</protein>
<reference evidence="5" key="1">
    <citation type="submission" date="2023-07" db="EMBL/GenBank/DDBJ databases">
        <title>A draft genome of Kazachstania heterogenica Y-27499.</title>
        <authorList>
            <person name="Donic C."/>
            <person name="Kralova J.S."/>
            <person name="Fidel L."/>
            <person name="Ben-Dor S."/>
            <person name="Jung S."/>
        </authorList>
    </citation>
    <scope>NUCLEOTIDE SEQUENCE [LARGE SCALE GENOMIC DNA]</scope>
    <source>
        <strain evidence="5">Y27499</strain>
    </source>
</reference>
<feature type="region of interest" description="Disordered" evidence="2">
    <location>
        <begin position="465"/>
        <end position="484"/>
    </location>
</feature>
<name>A0AAN7WL19_9SACH</name>
<gene>
    <name evidence="4" type="ORF">RI543_005089</name>
</gene>
<dbReference type="GO" id="GO:0003723">
    <property type="term" value="F:RNA binding"/>
    <property type="evidence" value="ECO:0007669"/>
    <property type="project" value="UniProtKB-UniRule"/>
</dbReference>
<dbReference type="AlphaFoldDB" id="A0AAN7WL19"/>
<dbReference type="Proteomes" id="UP001306508">
    <property type="component" value="Unassembled WGS sequence"/>
</dbReference>
<dbReference type="PROSITE" id="PS50102">
    <property type="entry name" value="RRM"/>
    <property type="match status" value="1"/>
</dbReference>
<keyword evidence="1" id="KW-0694">RNA-binding</keyword>
<sequence length="484" mass="57830">MVTHRVFVGNIFHNYDTCLDELKSRFDKFGKCSEDGFEKFTTFAYINIDFEDDLDFSKLKQSLNNVKFKGNLLKIDIAKPDWKVKWNLQHKNDLAEDVRIGKLNKLQEWRHYKKLENIRMSWKDQKEVIPGRYRKAERSRTQLRNPTFRINVNGSLKVYKLYKNKLWGYERNKTVKDLAYQYVNGKWWNNYNHIIDRLDYTRSRKTMTHKNLTDYNIKQESKINTTSNLINSNENRRNDKPNKNNQEEEVDLEEQMIQEERYKNNNILNELLGEVNFDKPLTVVDSDEAEVFGFSNKENDERIETERESEEEEFIPTFDVTKDEAEQVSEPIQGTISNTETLRALFNPDTAKVPTSLNIKNNADDNINKTFKLIQDDDEDIDQSKAITDDIINEYNEKDKNDNSMNFILQTRNQNRLFFPHFDSPFLIGQTQLTQIETGNKRDIWSKWEELFWENRGQWMKEMKNRRRDALRQRKKRQAKDATA</sequence>
<evidence type="ECO:0000256" key="2">
    <source>
        <dbReference type="SAM" id="MobiDB-lite"/>
    </source>
</evidence>
<dbReference type="InterPro" id="IPR035979">
    <property type="entry name" value="RBD_domain_sf"/>
</dbReference>
<dbReference type="InterPro" id="IPR000504">
    <property type="entry name" value="RRM_dom"/>
</dbReference>
<proteinExistence type="predicted"/>
<dbReference type="SUPFAM" id="SSF54928">
    <property type="entry name" value="RNA-binding domain, RBD"/>
    <property type="match status" value="1"/>
</dbReference>
<evidence type="ECO:0000259" key="3">
    <source>
        <dbReference type="PROSITE" id="PS50102"/>
    </source>
</evidence>
<dbReference type="InterPro" id="IPR012677">
    <property type="entry name" value="Nucleotide-bd_a/b_plait_sf"/>
</dbReference>
<dbReference type="EMBL" id="JAWIZZ010000073">
    <property type="protein sequence ID" value="KAK5773572.1"/>
    <property type="molecule type" value="Genomic_DNA"/>
</dbReference>
<evidence type="ECO:0000256" key="1">
    <source>
        <dbReference type="PROSITE-ProRule" id="PRU00176"/>
    </source>
</evidence>